<feature type="transmembrane region" description="Helical" evidence="2">
    <location>
        <begin position="113"/>
        <end position="132"/>
    </location>
</feature>
<proteinExistence type="predicted"/>
<evidence type="ECO:0000256" key="2">
    <source>
        <dbReference type="SAM" id="Phobius"/>
    </source>
</evidence>
<feature type="region of interest" description="Disordered" evidence="1">
    <location>
        <begin position="442"/>
        <end position="470"/>
    </location>
</feature>
<protein>
    <submittedName>
        <fullName evidence="3">O-antigen ligase family protein</fullName>
    </submittedName>
</protein>
<keyword evidence="3" id="KW-0436">Ligase</keyword>
<keyword evidence="4" id="KW-1185">Reference proteome</keyword>
<feature type="transmembrane region" description="Helical" evidence="2">
    <location>
        <begin position="261"/>
        <end position="285"/>
    </location>
</feature>
<feature type="transmembrane region" description="Helical" evidence="2">
    <location>
        <begin position="210"/>
        <end position="225"/>
    </location>
</feature>
<organism evidence="3 4">
    <name type="scientific">Rhodococcus jostii</name>
    <dbReference type="NCBI Taxonomy" id="132919"/>
    <lineage>
        <taxon>Bacteria</taxon>
        <taxon>Bacillati</taxon>
        <taxon>Actinomycetota</taxon>
        <taxon>Actinomycetes</taxon>
        <taxon>Mycobacteriales</taxon>
        <taxon>Nocardiaceae</taxon>
        <taxon>Rhodococcus</taxon>
    </lineage>
</organism>
<feature type="transmembrane region" description="Helical" evidence="2">
    <location>
        <begin position="85"/>
        <end position="107"/>
    </location>
</feature>
<feature type="transmembrane region" description="Helical" evidence="2">
    <location>
        <begin position="186"/>
        <end position="203"/>
    </location>
</feature>
<dbReference type="Proteomes" id="UP001185737">
    <property type="component" value="Unassembled WGS sequence"/>
</dbReference>
<comment type="caution">
    <text evidence="3">The sequence shown here is derived from an EMBL/GenBank/DDBJ whole genome shotgun (WGS) entry which is preliminary data.</text>
</comment>
<dbReference type="InterPro" id="IPR051533">
    <property type="entry name" value="WaaL-like"/>
</dbReference>
<dbReference type="GO" id="GO:0016874">
    <property type="term" value="F:ligase activity"/>
    <property type="evidence" value="ECO:0007669"/>
    <property type="project" value="UniProtKB-KW"/>
</dbReference>
<feature type="transmembrane region" description="Helical" evidence="2">
    <location>
        <begin position="231"/>
        <end position="249"/>
    </location>
</feature>
<feature type="transmembrane region" description="Helical" evidence="2">
    <location>
        <begin position="374"/>
        <end position="394"/>
    </location>
</feature>
<dbReference type="PANTHER" id="PTHR37422:SF13">
    <property type="entry name" value="LIPOPOLYSACCHARIDE BIOSYNTHESIS PROTEIN PA4999-RELATED"/>
    <property type="match status" value="1"/>
</dbReference>
<dbReference type="EMBL" id="JAWLKA010000003">
    <property type="protein sequence ID" value="MDV6280257.1"/>
    <property type="molecule type" value="Genomic_DNA"/>
</dbReference>
<feature type="transmembrane region" description="Helical" evidence="2">
    <location>
        <begin position="57"/>
        <end position="73"/>
    </location>
</feature>
<sequence length="470" mass="50435">MIAQSTEPRRVAGWRTLIHERDRHELVTLALVVAVVVSSFLGHYGVAIAGYNVRVEQVIPLLLVGWLSAWARTRADLFRALTHPVVLVFGAFIAWNVVATLMFSPSLGKSASILVWLVIDLLLLAGVISLGTRAIWAENTGIRWVVPWGLAGFAAFIVANVSHGGFTPGTDFDGMYQVYVARMTSQEANIYASILVLWTLLLVARKGRNRIWMIAAAVAVPLGVIGSQTRTAVFCVVVGLIVYLAYEVVRSYQNGRQRTGLWFGPVLLIVGIAVGYGVATFLPAFGEDVGRAEPAATAASSSTAEALEPSGKLGDIDFQGGNIGFRIEVAKAAAEDMHGAHLWIGNGTNTFSLRHDQPGSPGVPGHIIMLPVQILYDVGIVGLLLLVGLVVTVLRHVPWQRRPIAYAVVVTFAAAATMTSMFWFGVTWIIMASLIRPMTDEDEGTNVDGDSSAHGHDDSSATASPAMKGL</sequence>
<evidence type="ECO:0000256" key="1">
    <source>
        <dbReference type="SAM" id="MobiDB-lite"/>
    </source>
</evidence>
<name>A0ABU4C9M9_RHOJO</name>
<feature type="transmembrane region" description="Helical" evidence="2">
    <location>
        <begin position="406"/>
        <end position="431"/>
    </location>
</feature>
<reference evidence="3 4" key="1">
    <citation type="submission" date="2023-10" db="EMBL/GenBank/DDBJ databases">
        <title>Development of a sustainable strategy for remediation of hydrocarbon-contaminated territories based on the waste exchange concept.</title>
        <authorList>
            <person name="Krivoruchko A."/>
        </authorList>
    </citation>
    <scope>NUCLEOTIDE SEQUENCE [LARGE SCALE GENOMIC DNA]</scope>
    <source>
        <strain evidence="3 4">IEGM 60</strain>
    </source>
</reference>
<keyword evidence="2" id="KW-0812">Transmembrane</keyword>
<feature type="transmembrane region" description="Helical" evidence="2">
    <location>
        <begin position="144"/>
        <end position="166"/>
    </location>
</feature>
<feature type="transmembrane region" description="Helical" evidence="2">
    <location>
        <begin position="26"/>
        <end position="51"/>
    </location>
</feature>
<keyword evidence="2" id="KW-1133">Transmembrane helix</keyword>
<dbReference type="RefSeq" id="WP_317567868.1">
    <property type="nucleotide sequence ID" value="NZ_JAWLKA010000003.1"/>
</dbReference>
<accession>A0ABU4C9M9</accession>
<evidence type="ECO:0000313" key="4">
    <source>
        <dbReference type="Proteomes" id="UP001185737"/>
    </source>
</evidence>
<dbReference type="PANTHER" id="PTHR37422">
    <property type="entry name" value="TEICHURONIC ACID BIOSYNTHESIS PROTEIN TUAE"/>
    <property type="match status" value="1"/>
</dbReference>
<gene>
    <name evidence="3" type="ORF">R3Q59_07075</name>
</gene>
<evidence type="ECO:0000313" key="3">
    <source>
        <dbReference type="EMBL" id="MDV6280257.1"/>
    </source>
</evidence>
<keyword evidence="2" id="KW-0472">Membrane</keyword>